<dbReference type="Pfam" id="PF00664">
    <property type="entry name" value="ABC_membrane"/>
    <property type="match status" value="1"/>
</dbReference>
<evidence type="ECO:0000256" key="2">
    <source>
        <dbReference type="ARBA" id="ARBA00022448"/>
    </source>
</evidence>
<feature type="domain" description="ABC transporter" evidence="9">
    <location>
        <begin position="418"/>
        <end position="652"/>
    </location>
</feature>
<dbReference type="PROSITE" id="PS00211">
    <property type="entry name" value="ABC_TRANSPORTER_1"/>
    <property type="match status" value="1"/>
</dbReference>
<comment type="caution">
    <text evidence="11">The sequence shown here is derived from an EMBL/GenBank/DDBJ whole genome shotgun (WGS) entry which is preliminary data.</text>
</comment>
<keyword evidence="12" id="KW-1185">Reference proteome</keyword>
<feature type="transmembrane region" description="Helical" evidence="8">
    <location>
        <begin position="353"/>
        <end position="371"/>
    </location>
</feature>
<protein>
    <submittedName>
        <fullName evidence="11">ABC transporter ATP-binding protein</fullName>
    </submittedName>
</protein>
<dbReference type="SUPFAM" id="SSF90123">
    <property type="entry name" value="ABC transporter transmembrane region"/>
    <property type="match status" value="1"/>
</dbReference>
<evidence type="ECO:0000256" key="4">
    <source>
        <dbReference type="ARBA" id="ARBA00022741"/>
    </source>
</evidence>
<dbReference type="AlphaFoldDB" id="A0A934J7T5"/>
<evidence type="ECO:0000313" key="11">
    <source>
        <dbReference type="EMBL" id="MBJ6361955.1"/>
    </source>
</evidence>
<evidence type="ECO:0000256" key="7">
    <source>
        <dbReference type="ARBA" id="ARBA00023136"/>
    </source>
</evidence>
<keyword evidence="6 8" id="KW-1133">Transmembrane helix</keyword>
<dbReference type="SUPFAM" id="SSF52540">
    <property type="entry name" value="P-loop containing nucleoside triphosphate hydrolases"/>
    <property type="match status" value="1"/>
</dbReference>
<dbReference type="RefSeq" id="WP_199019499.1">
    <property type="nucleotide sequence ID" value="NZ_JAELUP010000061.1"/>
</dbReference>
<dbReference type="GO" id="GO:0005886">
    <property type="term" value="C:plasma membrane"/>
    <property type="evidence" value="ECO:0007669"/>
    <property type="project" value="UniProtKB-SubCell"/>
</dbReference>
<dbReference type="InterPro" id="IPR011527">
    <property type="entry name" value="ABC1_TM_dom"/>
</dbReference>
<dbReference type="Proteomes" id="UP000640274">
    <property type="component" value="Unassembled WGS sequence"/>
</dbReference>
<feature type="domain" description="ABC transmembrane type-1" evidence="10">
    <location>
        <begin position="25"/>
        <end position="386"/>
    </location>
</feature>
<dbReference type="InterPro" id="IPR017871">
    <property type="entry name" value="ABC_transporter-like_CS"/>
</dbReference>
<dbReference type="PANTHER" id="PTHR24221">
    <property type="entry name" value="ATP-BINDING CASSETTE SUB-FAMILY B"/>
    <property type="match status" value="1"/>
</dbReference>
<evidence type="ECO:0000256" key="3">
    <source>
        <dbReference type="ARBA" id="ARBA00022692"/>
    </source>
</evidence>
<organism evidence="11 12">
    <name type="scientific">Paenibacillus roseus</name>
    <dbReference type="NCBI Taxonomy" id="2798579"/>
    <lineage>
        <taxon>Bacteria</taxon>
        <taxon>Bacillati</taxon>
        <taxon>Bacillota</taxon>
        <taxon>Bacilli</taxon>
        <taxon>Bacillales</taxon>
        <taxon>Paenibacillaceae</taxon>
        <taxon>Paenibacillus</taxon>
    </lineage>
</organism>
<dbReference type="Gene3D" id="3.40.50.300">
    <property type="entry name" value="P-loop containing nucleotide triphosphate hydrolases"/>
    <property type="match status" value="1"/>
</dbReference>
<comment type="subcellular location">
    <subcellularLocation>
        <location evidence="1">Cell membrane</location>
        <topology evidence="1">Multi-pass membrane protein</topology>
    </subcellularLocation>
</comment>
<feature type="transmembrane region" description="Helical" evidence="8">
    <location>
        <begin position="213"/>
        <end position="236"/>
    </location>
</feature>
<dbReference type="InterPro" id="IPR027417">
    <property type="entry name" value="P-loop_NTPase"/>
</dbReference>
<evidence type="ECO:0000313" key="12">
    <source>
        <dbReference type="Proteomes" id="UP000640274"/>
    </source>
</evidence>
<sequence>MTKPGNTSVSRRLVGYVLLFRRQVIAALVILVVAMAAQLAGPYIAKIIIDDHILAIEQAWIELPQDQAPVSVNHVNYREQAFIRADWLQAEERDALQAYPIVHIKQEGAAFLLESAAYGNIRLTASETADFYSYDMQPVLLLIGLIILLAIIASVLNFIQSYMLQAVAQRVVQRIRMDVFRNLHRMPVRYFDNTPLGQVVSRVANDTENIKELYMSFMSTFVVSGLNILGVFGALLFLDWRMALVCFLLLPIYAGIMALHLKFSRKYVAAIRARLAEMNAMLSEVIQIMPVLQVFRREKAVQEEFERLNEDRYQNQRTQFRIFSFSGRNAVYLVGRIFTAMIIWYFGSGSLEGAISFGVFYAFIDYLGRIFEPIIGIFDQLMNAQRAVVSAERVFELMDEPGKEVEAGVNPPRPQGHVEFKGVTFGYQPDQPVLKEISFEASRGETVALVGHTGSGKSSIMNLLLGFYEPNAGQILIDGADIAGMSRQELRRHMGIVLQDPFLFTGDIRFNVSLYNDEMVEADVQRALDEVGAADFVGKLPKGLQEPVVERGSTLSAGQRQLISFARALAFDPAILILDEATSSIDSETESVIQRALEVLRHGRTTFIIAHRLSTIKDADRILVLHRGHIVERGTHEELMALQGRYYRMYQLQSSEGAVSVNV</sequence>
<name>A0A934J7T5_9BACL</name>
<evidence type="ECO:0000256" key="8">
    <source>
        <dbReference type="SAM" id="Phobius"/>
    </source>
</evidence>
<evidence type="ECO:0000259" key="9">
    <source>
        <dbReference type="PROSITE" id="PS50893"/>
    </source>
</evidence>
<dbReference type="GO" id="GO:0016887">
    <property type="term" value="F:ATP hydrolysis activity"/>
    <property type="evidence" value="ECO:0007669"/>
    <property type="project" value="InterPro"/>
</dbReference>
<gene>
    <name evidence="11" type="ORF">JFN88_11835</name>
</gene>
<dbReference type="InterPro" id="IPR039421">
    <property type="entry name" value="Type_1_exporter"/>
</dbReference>
<dbReference type="PROSITE" id="PS50893">
    <property type="entry name" value="ABC_TRANSPORTER_2"/>
    <property type="match status" value="1"/>
</dbReference>
<dbReference type="CDD" id="cd03254">
    <property type="entry name" value="ABCC_Glucan_exporter_like"/>
    <property type="match status" value="1"/>
</dbReference>
<feature type="transmembrane region" description="Helical" evidence="8">
    <location>
        <begin position="242"/>
        <end position="261"/>
    </location>
</feature>
<dbReference type="Pfam" id="PF00005">
    <property type="entry name" value="ABC_tran"/>
    <property type="match status" value="1"/>
</dbReference>
<dbReference type="Gene3D" id="1.20.1560.10">
    <property type="entry name" value="ABC transporter type 1, transmembrane domain"/>
    <property type="match status" value="1"/>
</dbReference>
<dbReference type="FunFam" id="3.40.50.300:FF:000287">
    <property type="entry name" value="Multidrug ABC transporter ATP-binding protein"/>
    <property type="match status" value="1"/>
</dbReference>
<keyword evidence="4" id="KW-0547">Nucleotide-binding</keyword>
<dbReference type="EMBL" id="JAELUP010000061">
    <property type="protein sequence ID" value="MBJ6361955.1"/>
    <property type="molecule type" value="Genomic_DNA"/>
</dbReference>
<dbReference type="PROSITE" id="PS50929">
    <property type="entry name" value="ABC_TM1F"/>
    <property type="match status" value="1"/>
</dbReference>
<dbReference type="GO" id="GO:0140359">
    <property type="term" value="F:ABC-type transporter activity"/>
    <property type="evidence" value="ECO:0007669"/>
    <property type="project" value="InterPro"/>
</dbReference>
<keyword evidence="7 8" id="KW-0472">Membrane</keyword>
<evidence type="ECO:0000259" key="10">
    <source>
        <dbReference type="PROSITE" id="PS50929"/>
    </source>
</evidence>
<keyword evidence="3 8" id="KW-0812">Transmembrane</keyword>
<dbReference type="InterPro" id="IPR003593">
    <property type="entry name" value="AAA+_ATPase"/>
</dbReference>
<dbReference type="SMART" id="SM00382">
    <property type="entry name" value="AAA"/>
    <property type="match status" value="1"/>
</dbReference>
<evidence type="ECO:0000256" key="1">
    <source>
        <dbReference type="ARBA" id="ARBA00004651"/>
    </source>
</evidence>
<dbReference type="InterPro" id="IPR003439">
    <property type="entry name" value="ABC_transporter-like_ATP-bd"/>
</dbReference>
<feature type="transmembrane region" description="Helical" evidence="8">
    <location>
        <begin position="139"/>
        <end position="159"/>
    </location>
</feature>
<dbReference type="GO" id="GO:0005524">
    <property type="term" value="F:ATP binding"/>
    <property type="evidence" value="ECO:0007669"/>
    <property type="project" value="UniProtKB-KW"/>
</dbReference>
<dbReference type="InterPro" id="IPR036640">
    <property type="entry name" value="ABC1_TM_sf"/>
</dbReference>
<proteinExistence type="predicted"/>
<feature type="transmembrane region" description="Helical" evidence="8">
    <location>
        <begin position="24"/>
        <end position="45"/>
    </location>
</feature>
<dbReference type="PANTHER" id="PTHR24221:SF430">
    <property type="entry name" value="MULTIDRUG RESISTANCE ABC TRANSPORTER ATP-BINDING_PERMEASE PROTEIN YHEH-RELATED"/>
    <property type="match status" value="1"/>
</dbReference>
<keyword evidence="2" id="KW-0813">Transport</keyword>
<keyword evidence="5 11" id="KW-0067">ATP-binding</keyword>
<accession>A0A934J7T5</accession>
<dbReference type="GO" id="GO:0034040">
    <property type="term" value="F:ATPase-coupled lipid transmembrane transporter activity"/>
    <property type="evidence" value="ECO:0007669"/>
    <property type="project" value="TreeGrafter"/>
</dbReference>
<reference evidence="11" key="1">
    <citation type="submission" date="2020-12" db="EMBL/GenBank/DDBJ databases">
        <authorList>
            <person name="Huq M.A."/>
        </authorList>
    </citation>
    <scope>NUCLEOTIDE SEQUENCE</scope>
    <source>
        <strain evidence="11">MAHUQ-46</strain>
    </source>
</reference>
<dbReference type="CDD" id="cd18544">
    <property type="entry name" value="ABC_6TM_TmrA_like"/>
    <property type="match status" value="1"/>
</dbReference>
<evidence type="ECO:0000256" key="6">
    <source>
        <dbReference type="ARBA" id="ARBA00022989"/>
    </source>
</evidence>
<evidence type="ECO:0000256" key="5">
    <source>
        <dbReference type="ARBA" id="ARBA00022840"/>
    </source>
</evidence>